<dbReference type="Proteomes" id="UP001221142">
    <property type="component" value="Unassembled WGS sequence"/>
</dbReference>
<dbReference type="AlphaFoldDB" id="A0AAD7CL23"/>
<keyword evidence="2" id="KW-1185">Reference proteome</keyword>
<proteinExistence type="predicted"/>
<gene>
    <name evidence="1" type="ORF">FB45DRAFT_997748</name>
</gene>
<protein>
    <submittedName>
        <fullName evidence="1">Uncharacterized protein</fullName>
    </submittedName>
</protein>
<dbReference type="SUPFAM" id="SSF52047">
    <property type="entry name" value="RNI-like"/>
    <property type="match status" value="1"/>
</dbReference>
<evidence type="ECO:0000313" key="2">
    <source>
        <dbReference type="Proteomes" id="UP001221142"/>
    </source>
</evidence>
<organism evidence="1 2">
    <name type="scientific">Roridomyces roridus</name>
    <dbReference type="NCBI Taxonomy" id="1738132"/>
    <lineage>
        <taxon>Eukaryota</taxon>
        <taxon>Fungi</taxon>
        <taxon>Dikarya</taxon>
        <taxon>Basidiomycota</taxon>
        <taxon>Agaricomycotina</taxon>
        <taxon>Agaricomycetes</taxon>
        <taxon>Agaricomycetidae</taxon>
        <taxon>Agaricales</taxon>
        <taxon>Marasmiineae</taxon>
        <taxon>Mycenaceae</taxon>
        <taxon>Roridomyces</taxon>
    </lineage>
</organism>
<name>A0AAD7CL23_9AGAR</name>
<accession>A0AAD7CL23</accession>
<sequence>MLPDEIISEILSPALKVSEELFSDTSDVSPFSNYTPSTSDYLLVCKDWLRVATPLLYSVVVFRSKAQANALQQVLKASPEFGRFIKKLRVEGGFGAAMLTILKSAPHIRDLFISLSIYSSDGTGGLCKGLHLVNPHRIILVDPHRIFGYPDVGLYFDLSPWLTKATEFSQLLAQTQVHTVTFNSSFSDIPQWITTFYTIPSLKVLEFQRPLDEKLVSKIESDPQLKKLAKYKRIYKQTHVEPDIAPSLNPFFVPMQFASEETRETVWKRVLFFVMYTEEMRSPTFKFSRRPSDLYPSRIPILCVSKYFHRLALPYLFESLHLSYHMDITGLAQLLEKAPHLGSCIRRIFTAGIPTTSSIYKQAILVVFRHAPSLEVLAPAGDRLQHACAYDSIDITIELFDELGKVAGHSMQELSVSLPDTEVPLSSLERFTLLRVLDIGGFGLRGEDLRGKPPSNVLNTVQELRIRETSVVEFFANTRLDSLRTLVLTPVYSRIQTFEYLVQVHGEKLHHLTLGRLHGFQVFDFCPNLTNIKLLDRDDLKPLAPHSPHYARVKISSPNLPKNDDPEEVEATFHMYPNLREIELQYLTWPTTELTTGFTRRGISKSNAVLLAESLLLKNIKVLNEKGRYWSTRLKIEKQPRKVA</sequence>
<reference evidence="1" key="1">
    <citation type="submission" date="2023-03" db="EMBL/GenBank/DDBJ databases">
        <title>Massive genome expansion in bonnet fungi (Mycena s.s.) driven by repeated elements and novel gene families across ecological guilds.</title>
        <authorList>
            <consortium name="Lawrence Berkeley National Laboratory"/>
            <person name="Harder C.B."/>
            <person name="Miyauchi S."/>
            <person name="Viragh M."/>
            <person name="Kuo A."/>
            <person name="Thoen E."/>
            <person name="Andreopoulos B."/>
            <person name="Lu D."/>
            <person name="Skrede I."/>
            <person name="Drula E."/>
            <person name="Henrissat B."/>
            <person name="Morin E."/>
            <person name="Kohler A."/>
            <person name="Barry K."/>
            <person name="LaButti K."/>
            <person name="Morin E."/>
            <person name="Salamov A."/>
            <person name="Lipzen A."/>
            <person name="Mereny Z."/>
            <person name="Hegedus B."/>
            <person name="Baldrian P."/>
            <person name="Stursova M."/>
            <person name="Weitz H."/>
            <person name="Taylor A."/>
            <person name="Grigoriev I.V."/>
            <person name="Nagy L.G."/>
            <person name="Martin F."/>
            <person name="Kauserud H."/>
        </authorList>
    </citation>
    <scope>NUCLEOTIDE SEQUENCE</scope>
    <source>
        <strain evidence="1">9284</strain>
    </source>
</reference>
<comment type="caution">
    <text evidence="1">The sequence shown here is derived from an EMBL/GenBank/DDBJ whole genome shotgun (WGS) entry which is preliminary data.</text>
</comment>
<evidence type="ECO:0000313" key="1">
    <source>
        <dbReference type="EMBL" id="KAJ7651051.1"/>
    </source>
</evidence>
<dbReference type="EMBL" id="JARKIF010000001">
    <property type="protein sequence ID" value="KAJ7651051.1"/>
    <property type="molecule type" value="Genomic_DNA"/>
</dbReference>